<dbReference type="Proteomes" id="UP000663853">
    <property type="component" value="Unassembled WGS sequence"/>
</dbReference>
<evidence type="ECO:0000256" key="2">
    <source>
        <dbReference type="ARBA" id="ARBA00022801"/>
    </source>
</evidence>
<dbReference type="InterPro" id="IPR051601">
    <property type="entry name" value="Serine_prot/Carboxylest_S33"/>
</dbReference>
<feature type="non-terminal residue" evidence="6">
    <location>
        <position position="1"/>
    </location>
</feature>
<dbReference type="InterPro" id="IPR013595">
    <property type="entry name" value="Pept_S33_TAP-like_C"/>
</dbReference>
<feature type="domain" description="Peptidase S33 tripeptidyl aminopeptidase-like C-terminal" evidence="5">
    <location>
        <begin position="491"/>
        <end position="589"/>
    </location>
</feature>
<proteinExistence type="inferred from homology"/>
<dbReference type="PANTHER" id="PTHR43248:SF25">
    <property type="entry name" value="AB HYDROLASE-1 DOMAIN-CONTAINING PROTEIN-RELATED"/>
    <property type="match status" value="1"/>
</dbReference>
<name>A0A8H3HNJ8_9AGAM</name>
<dbReference type="GO" id="GO:0016787">
    <property type="term" value="F:hydrolase activity"/>
    <property type="evidence" value="ECO:0007669"/>
    <property type="project" value="UniProtKB-KW"/>
</dbReference>
<dbReference type="Gene3D" id="3.40.50.1820">
    <property type="entry name" value="alpha/beta hydrolase"/>
    <property type="match status" value="1"/>
</dbReference>
<evidence type="ECO:0000256" key="3">
    <source>
        <dbReference type="SAM" id="MobiDB-lite"/>
    </source>
</evidence>
<evidence type="ECO:0000259" key="4">
    <source>
        <dbReference type="Pfam" id="PF00561"/>
    </source>
</evidence>
<comment type="similarity">
    <text evidence="1">Belongs to the peptidase S33 family.</text>
</comment>
<protein>
    <recommendedName>
        <fullName evidence="8">AB hydrolase-1 domain-containing protein</fullName>
    </recommendedName>
</protein>
<dbReference type="SUPFAM" id="SSF53474">
    <property type="entry name" value="alpha/beta-Hydrolases"/>
    <property type="match status" value="2"/>
</dbReference>
<feature type="domain" description="AB hydrolase-1" evidence="4">
    <location>
        <begin position="119"/>
        <end position="292"/>
    </location>
</feature>
<dbReference type="AlphaFoldDB" id="A0A8H3HNJ8"/>
<evidence type="ECO:0008006" key="8">
    <source>
        <dbReference type="Google" id="ProtNLM"/>
    </source>
</evidence>
<sequence length="633" mass="69439">QDDAPASGHPNIMDDKSSHLPIHAPAPKRSRSRPVWTCAALALLGYHLYWYIDVDALIHSNPTAASGIRWWPCPDITTTECAYLTVPRDYANPQANDTVSIFMRKVPATVPRKDYLGSILMNPGGPGGSGSAVAALLGHKLGAMVDGRYDIIGFDPRGVNMTIPKLGCYENEAQSVHSLYKQTLLGLPYDARGSSTLPAGTRAQMEHSYLMRLNASLTATSLACFENGNKPMLESVSTAYVVQDMERIVDALGEDGLNFWGFSYGTILGSTFAAMRPHLVKRMILDGVANAESYHNDIYQFVADEMTDSRKTLEGFFNSCVEAGSERCAFAKSPSGKVCTEGAELHSRLESLYSRLRDQPAPVARQVVLLRSLTGPGVLTASDVKQAIFMGLYSPKLWPGLAEAISEAEAGNPQLLYDRQYGYFDELKASNENENVFNRPMNKRSLTVTTTAIMCSDSEKPAHKSLDEFAEYIHKMDQLSPIGEILAILGRSCQTWKIRPGQRYDGPWSVEEGLKKTRFPILYASLDADPVTPLAAAQKMAKSFGNESAALLVQEGFGHCTFAHPSLCTARAIRDYFLKGKVPAPGTFCKPEPGYLFPGDKTESISGLSAEDQKLWEALKRFGDMNNQLPLYL</sequence>
<gene>
    <name evidence="6" type="ORF">RDB_LOCUS170219</name>
</gene>
<dbReference type="EMBL" id="CAJMXA010004039">
    <property type="protein sequence ID" value="CAE6532461.1"/>
    <property type="molecule type" value="Genomic_DNA"/>
</dbReference>
<reference evidence="6" key="1">
    <citation type="submission" date="2021-01" db="EMBL/GenBank/DDBJ databases">
        <authorList>
            <person name="Kaushik A."/>
        </authorList>
    </citation>
    <scope>NUCLEOTIDE SEQUENCE</scope>
    <source>
        <strain evidence="6">AG6-10EEA</strain>
    </source>
</reference>
<accession>A0A8H3HNJ8</accession>
<dbReference type="Pfam" id="PF00561">
    <property type="entry name" value="Abhydrolase_1"/>
    <property type="match status" value="1"/>
</dbReference>
<keyword evidence="2" id="KW-0378">Hydrolase</keyword>
<feature type="region of interest" description="Disordered" evidence="3">
    <location>
        <begin position="1"/>
        <end position="30"/>
    </location>
</feature>
<organism evidence="6 7">
    <name type="scientific">Rhizoctonia solani</name>
    <dbReference type="NCBI Taxonomy" id="456999"/>
    <lineage>
        <taxon>Eukaryota</taxon>
        <taxon>Fungi</taxon>
        <taxon>Dikarya</taxon>
        <taxon>Basidiomycota</taxon>
        <taxon>Agaricomycotina</taxon>
        <taxon>Agaricomycetes</taxon>
        <taxon>Cantharellales</taxon>
        <taxon>Ceratobasidiaceae</taxon>
        <taxon>Rhizoctonia</taxon>
    </lineage>
</organism>
<dbReference type="PANTHER" id="PTHR43248">
    <property type="entry name" value="2-SUCCINYL-6-HYDROXY-2,4-CYCLOHEXADIENE-1-CARBOXYLATE SYNTHASE"/>
    <property type="match status" value="1"/>
</dbReference>
<evidence type="ECO:0000313" key="6">
    <source>
        <dbReference type="EMBL" id="CAE6532461.1"/>
    </source>
</evidence>
<dbReference type="Pfam" id="PF08386">
    <property type="entry name" value="Abhydrolase_4"/>
    <property type="match status" value="1"/>
</dbReference>
<dbReference type="InterPro" id="IPR000073">
    <property type="entry name" value="AB_hydrolase_1"/>
</dbReference>
<evidence type="ECO:0000313" key="7">
    <source>
        <dbReference type="Proteomes" id="UP000663853"/>
    </source>
</evidence>
<evidence type="ECO:0000259" key="5">
    <source>
        <dbReference type="Pfam" id="PF08386"/>
    </source>
</evidence>
<comment type="caution">
    <text evidence="6">The sequence shown here is derived from an EMBL/GenBank/DDBJ whole genome shotgun (WGS) entry which is preliminary data.</text>
</comment>
<evidence type="ECO:0000256" key="1">
    <source>
        <dbReference type="ARBA" id="ARBA00010088"/>
    </source>
</evidence>
<dbReference type="InterPro" id="IPR029058">
    <property type="entry name" value="AB_hydrolase_fold"/>
</dbReference>